<dbReference type="Proteomes" id="UP000026915">
    <property type="component" value="Chromosome 10"/>
</dbReference>
<evidence type="ECO:0000259" key="1">
    <source>
        <dbReference type="PROSITE" id="PS50878"/>
    </source>
</evidence>
<dbReference type="PANTHER" id="PTHR37984">
    <property type="entry name" value="PROTEIN CBG26694"/>
    <property type="match status" value="1"/>
</dbReference>
<dbReference type="Pfam" id="PF17921">
    <property type="entry name" value="Integrase_H2C2"/>
    <property type="match status" value="1"/>
</dbReference>
<sequence>MAPTELKELKVQLQDLVDKDFIRPSTSPWGAPILFVKKKDGTLRLCIDYHQLNRVIIKNKYPLPQIDDLFNQLRSAMVFFKIDLRYGYYQLKIKEQDVPKTTFRTRYGHYEFLVMPFVLTNAPAAFMDLMNRVFHPYLDKFVIVFIDDILVYSKNDDEHATHLHIVLQTLRERQLYAKFSKCEFWLKEVVFLGHVVSEARIYVDPKKIETILQWEQLRTVTKISSFLSFAGYYRRFVQGFSLIAAPLTRLTRKGVKFEWDDVWIQLNNGEDGTLLASFVVRPSFLDQIRELQKSDDELKQEVQKLHDGETSEFRLSDDGTLMFRDRICVPKDDQLRQAILEEAHSSVYALHPRSTKMYRTIKESYWWPSMKRDIAEFITKCLTCQQIKAEHKKSSDGQSERTIQTLEDMLQTCIIDFIGSWDNHLPLVEFAYNNSFQSSIGMAPYEALYGRKC</sequence>
<dbReference type="InParanoid" id="A0A061FX26"/>
<dbReference type="Gramene" id="EOY19359">
    <property type="protein sequence ID" value="EOY19359"/>
    <property type="gene ID" value="TCM_044444"/>
</dbReference>
<dbReference type="InterPro" id="IPR050951">
    <property type="entry name" value="Retrovirus_Pol_polyprotein"/>
</dbReference>
<dbReference type="InterPro" id="IPR012337">
    <property type="entry name" value="RNaseH-like_sf"/>
</dbReference>
<evidence type="ECO:0000313" key="2">
    <source>
        <dbReference type="EMBL" id="EOY19359.1"/>
    </source>
</evidence>
<dbReference type="SUPFAM" id="SSF53098">
    <property type="entry name" value="Ribonuclease H-like"/>
    <property type="match status" value="1"/>
</dbReference>
<evidence type="ECO:0000313" key="3">
    <source>
        <dbReference type="Proteomes" id="UP000026915"/>
    </source>
</evidence>
<reference evidence="2 3" key="1">
    <citation type="journal article" date="2013" name="Genome Biol.">
        <title>The genome sequence of the most widely cultivated cacao type and its use to identify candidate genes regulating pod color.</title>
        <authorList>
            <person name="Motamayor J.C."/>
            <person name="Mockaitis K."/>
            <person name="Schmutz J."/>
            <person name="Haiminen N."/>
            <person name="Iii D.L."/>
            <person name="Cornejo O."/>
            <person name="Findley S.D."/>
            <person name="Zheng P."/>
            <person name="Utro F."/>
            <person name="Royaert S."/>
            <person name="Saski C."/>
            <person name="Jenkins J."/>
            <person name="Podicheti R."/>
            <person name="Zhao M."/>
            <person name="Scheffler B.E."/>
            <person name="Stack J.C."/>
            <person name="Feltus F.A."/>
            <person name="Mustiga G.M."/>
            <person name="Amores F."/>
            <person name="Phillips W."/>
            <person name="Marelli J.P."/>
            <person name="May G.D."/>
            <person name="Shapiro H."/>
            <person name="Ma J."/>
            <person name="Bustamante C.D."/>
            <person name="Schnell R.J."/>
            <person name="Main D."/>
            <person name="Gilbert D."/>
            <person name="Parida L."/>
            <person name="Kuhn D.N."/>
        </authorList>
    </citation>
    <scope>NUCLEOTIDE SEQUENCE [LARGE SCALE GENOMIC DNA]</scope>
    <source>
        <strain evidence="3">cv. Matina 1-6</strain>
    </source>
</reference>
<dbReference type="CDD" id="cd01647">
    <property type="entry name" value="RT_LTR"/>
    <property type="match status" value="1"/>
</dbReference>
<dbReference type="InterPro" id="IPR043502">
    <property type="entry name" value="DNA/RNA_pol_sf"/>
</dbReference>
<dbReference type="PROSITE" id="PS50878">
    <property type="entry name" value="RT_POL"/>
    <property type="match status" value="1"/>
</dbReference>
<accession>A0A061FX26</accession>
<gene>
    <name evidence="2" type="ORF">TCM_044444</name>
</gene>
<dbReference type="EMBL" id="CM001888">
    <property type="protein sequence ID" value="EOY19359.1"/>
    <property type="molecule type" value="Genomic_DNA"/>
</dbReference>
<dbReference type="Pfam" id="PF00078">
    <property type="entry name" value="RVT_1"/>
    <property type="match status" value="1"/>
</dbReference>
<dbReference type="InterPro" id="IPR043128">
    <property type="entry name" value="Rev_trsase/Diguanyl_cyclase"/>
</dbReference>
<dbReference type="STRING" id="3641.A0A061FX26"/>
<dbReference type="eggNOG" id="KOG0017">
    <property type="taxonomic scope" value="Eukaryota"/>
</dbReference>
<dbReference type="PANTHER" id="PTHR37984:SF5">
    <property type="entry name" value="PROTEIN NYNRIN-LIKE"/>
    <property type="match status" value="1"/>
</dbReference>
<dbReference type="OMA" id="TRICIDP"/>
<dbReference type="HOGENOM" id="CLU_000384_33_2_1"/>
<dbReference type="AlphaFoldDB" id="A0A061FX26"/>
<feature type="domain" description="Reverse transcriptase" evidence="1">
    <location>
        <begin position="17"/>
        <end position="196"/>
    </location>
</feature>
<dbReference type="Gene3D" id="3.10.10.10">
    <property type="entry name" value="HIV Type 1 Reverse Transcriptase, subunit A, domain 1"/>
    <property type="match status" value="1"/>
</dbReference>
<dbReference type="FunFam" id="1.10.340.70:FF:000001">
    <property type="entry name" value="Retrovirus-related Pol polyprotein from transposon gypsy-like Protein"/>
    <property type="match status" value="1"/>
</dbReference>
<name>A0A061FX26_THECC</name>
<dbReference type="SUPFAM" id="SSF56672">
    <property type="entry name" value="DNA/RNA polymerases"/>
    <property type="match status" value="1"/>
</dbReference>
<dbReference type="Gene3D" id="3.30.70.270">
    <property type="match status" value="2"/>
</dbReference>
<proteinExistence type="predicted"/>
<organism evidence="2 3">
    <name type="scientific">Theobroma cacao</name>
    <name type="common">Cacao</name>
    <name type="synonym">Cocoa</name>
    <dbReference type="NCBI Taxonomy" id="3641"/>
    <lineage>
        <taxon>Eukaryota</taxon>
        <taxon>Viridiplantae</taxon>
        <taxon>Streptophyta</taxon>
        <taxon>Embryophyta</taxon>
        <taxon>Tracheophyta</taxon>
        <taxon>Spermatophyta</taxon>
        <taxon>Magnoliopsida</taxon>
        <taxon>eudicotyledons</taxon>
        <taxon>Gunneridae</taxon>
        <taxon>Pentapetalae</taxon>
        <taxon>rosids</taxon>
        <taxon>malvids</taxon>
        <taxon>Malvales</taxon>
        <taxon>Malvaceae</taxon>
        <taxon>Byttnerioideae</taxon>
        <taxon>Theobroma</taxon>
    </lineage>
</organism>
<protein>
    <recommendedName>
        <fullName evidence="1">Reverse transcriptase domain-containing protein</fullName>
    </recommendedName>
</protein>
<dbReference type="InterPro" id="IPR000477">
    <property type="entry name" value="RT_dom"/>
</dbReference>
<dbReference type="Gene3D" id="1.10.340.70">
    <property type="match status" value="1"/>
</dbReference>
<keyword evidence="3" id="KW-1185">Reference proteome</keyword>
<dbReference type="InterPro" id="IPR041588">
    <property type="entry name" value="Integrase_H2C2"/>
</dbReference>